<sequence length="86" mass="9558">MYDRWVSRIDWSAALKRPSGLLELLLVLPAPPVTYAKTGVRVPLKNPWFVHDTYCDACQSYLPPSSPGSGHLVRFAAETSGCRRPS</sequence>
<keyword evidence="2" id="KW-1185">Reference proteome</keyword>
<evidence type="ECO:0000313" key="2">
    <source>
        <dbReference type="Proteomes" id="UP000724584"/>
    </source>
</evidence>
<dbReference type="EMBL" id="JAGIZQ010000005">
    <property type="protein sequence ID" value="KAH6627388.1"/>
    <property type="molecule type" value="Genomic_DNA"/>
</dbReference>
<gene>
    <name evidence="1" type="ORF">F5144DRAFT_271561</name>
</gene>
<organism evidence="1 2">
    <name type="scientific">Chaetomium tenue</name>
    <dbReference type="NCBI Taxonomy" id="1854479"/>
    <lineage>
        <taxon>Eukaryota</taxon>
        <taxon>Fungi</taxon>
        <taxon>Dikarya</taxon>
        <taxon>Ascomycota</taxon>
        <taxon>Pezizomycotina</taxon>
        <taxon>Sordariomycetes</taxon>
        <taxon>Sordariomycetidae</taxon>
        <taxon>Sordariales</taxon>
        <taxon>Chaetomiaceae</taxon>
        <taxon>Chaetomium</taxon>
    </lineage>
</organism>
<evidence type="ECO:0000313" key="1">
    <source>
        <dbReference type="EMBL" id="KAH6627388.1"/>
    </source>
</evidence>
<name>A0ACB7P063_9PEZI</name>
<dbReference type="Proteomes" id="UP000724584">
    <property type="component" value="Unassembled WGS sequence"/>
</dbReference>
<proteinExistence type="predicted"/>
<protein>
    <submittedName>
        <fullName evidence="1">Uncharacterized protein</fullName>
    </submittedName>
</protein>
<reference evidence="1 2" key="1">
    <citation type="journal article" date="2021" name="Nat. Commun.">
        <title>Genetic determinants of endophytism in the Arabidopsis root mycobiome.</title>
        <authorList>
            <person name="Mesny F."/>
            <person name="Miyauchi S."/>
            <person name="Thiergart T."/>
            <person name="Pickel B."/>
            <person name="Atanasova L."/>
            <person name="Karlsson M."/>
            <person name="Huettel B."/>
            <person name="Barry K.W."/>
            <person name="Haridas S."/>
            <person name="Chen C."/>
            <person name="Bauer D."/>
            <person name="Andreopoulos W."/>
            <person name="Pangilinan J."/>
            <person name="LaButti K."/>
            <person name="Riley R."/>
            <person name="Lipzen A."/>
            <person name="Clum A."/>
            <person name="Drula E."/>
            <person name="Henrissat B."/>
            <person name="Kohler A."/>
            <person name="Grigoriev I.V."/>
            <person name="Martin F.M."/>
            <person name="Hacquard S."/>
        </authorList>
    </citation>
    <scope>NUCLEOTIDE SEQUENCE [LARGE SCALE GENOMIC DNA]</scope>
    <source>
        <strain evidence="1 2">MPI-SDFR-AT-0079</strain>
    </source>
</reference>
<comment type="caution">
    <text evidence="1">The sequence shown here is derived from an EMBL/GenBank/DDBJ whole genome shotgun (WGS) entry which is preliminary data.</text>
</comment>
<accession>A0ACB7P063</accession>